<name>A0A0U2V9K1_9GAMM</name>
<proteinExistence type="predicted"/>
<accession>A0A0U2V9K1</accession>
<sequence>MWHYKNLGDAMFADAELAKIKQLAMATNAPLYVKYYAKSGLHCEVLLYFSPYYQSLANLLGATCCKAPNLDELTIL</sequence>
<dbReference type="Proteomes" id="UP000065261">
    <property type="component" value="Chromosome I"/>
</dbReference>
<protein>
    <submittedName>
        <fullName evidence="1">Uncharacterized protein</fullName>
    </submittedName>
</protein>
<evidence type="ECO:0000313" key="1">
    <source>
        <dbReference type="EMBL" id="ALS34413.1"/>
    </source>
</evidence>
<dbReference type="PATRIC" id="fig|1315283.4.peg.3001"/>
<evidence type="ECO:0000313" key="2">
    <source>
        <dbReference type="Proteomes" id="UP000065261"/>
    </source>
</evidence>
<dbReference type="EMBL" id="CP011034">
    <property type="protein sequence ID" value="ALS34413.1"/>
    <property type="molecule type" value="Genomic_DNA"/>
</dbReference>
<reference evidence="1 2" key="1">
    <citation type="submission" date="2015-03" db="EMBL/GenBank/DDBJ databases">
        <authorList>
            <person name="Murphy D."/>
        </authorList>
    </citation>
    <scope>NUCLEOTIDE SEQUENCE [LARGE SCALE GENOMIC DNA]</scope>
    <source>
        <strain evidence="1 2">KMM 520</strain>
    </source>
</reference>
<dbReference type="KEGG" id="ptn:PTRA_a3439"/>
<dbReference type="AlphaFoldDB" id="A0A0U2V9K1"/>
<organism evidence="1">
    <name type="scientific">Pseudoalteromonas translucida KMM 520</name>
    <dbReference type="NCBI Taxonomy" id="1315283"/>
    <lineage>
        <taxon>Bacteria</taxon>
        <taxon>Pseudomonadati</taxon>
        <taxon>Pseudomonadota</taxon>
        <taxon>Gammaproteobacteria</taxon>
        <taxon>Alteromonadales</taxon>
        <taxon>Pseudoalteromonadaceae</taxon>
        <taxon>Pseudoalteromonas</taxon>
    </lineage>
</organism>
<gene>
    <name evidence="1" type="ORF">PTRA_a3439</name>
</gene>
<dbReference type="OrthoDB" id="6891850at2"/>
<dbReference type="RefSeq" id="WP_058374371.1">
    <property type="nucleotide sequence ID" value="NZ_CP011034.1"/>
</dbReference>